<evidence type="ECO:0000259" key="4">
    <source>
        <dbReference type="Pfam" id="PF00135"/>
    </source>
</evidence>
<dbReference type="InterPro" id="IPR019826">
    <property type="entry name" value="Carboxylesterase_B_AS"/>
</dbReference>
<keyword evidence="3" id="KW-0732">Signal</keyword>
<dbReference type="PROSITE" id="PS00122">
    <property type="entry name" value="CARBOXYLESTERASE_B_1"/>
    <property type="match status" value="1"/>
</dbReference>
<feature type="signal peptide" evidence="3">
    <location>
        <begin position="1"/>
        <end position="19"/>
    </location>
</feature>
<feature type="chain" id="PRO_5011822758" description="Carboxylic ester hydrolase" evidence="3">
    <location>
        <begin position="20"/>
        <end position="534"/>
    </location>
</feature>
<dbReference type="Gene3D" id="3.40.50.1820">
    <property type="entry name" value="alpha/beta hydrolase"/>
    <property type="match status" value="1"/>
</dbReference>
<dbReference type="FunCoup" id="A0A1Y1ZAT0">
    <property type="interactions" value="2"/>
</dbReference>
<comment type="caution">
    <text evidence="5">The sequence shown here is derived from an EMBL/GenBank/DDBJ whole genome shotgun (WGS) entry which is preliminary data.</text>
</comment>
<dbReference type="GO" id="GO:0016787">
    <property type="term" value="F:hydrolase activity"/>
    <property type="evidence" value="ECO:0007669"/>
    <property type="project" value="UniProtKB-KW"/>
</dbReference>
<keyword evidence="2 3" id="KW-0378">Hydrolase</keyword>
<sequence>MALYTTIAAISLFALPAASVNFTTTTTLNLPGHGVLRGGVTSKGAQCFLGIPFADVTKRWYPASPYNGTWEGERDSTRYGPYCPQVLSTILGVDSPGAVASEHDCLNLNVYTPDTNSTKLPVMVWIYGGAFTQGANSIYPYDAENVIPYTKNISHPVVIVTINYRLDVLGFLAGNDIAAVIANDTSLKGKDKAVGNWGLMDQKLGLEWVKKNIQHFGGDPENITVYGESAGAIAIHYHMLINRGLFKRAILQSGTINTLPLAPVANDQPLFDKLLEKYGIDKNLDSQGKVDALRQINYTTLISDANALGAVTLPHQDNVLIYGDIIKQALEFEGYDESVEAVIIGDCKDEGTLFSGLNNLTKPEGYKDFVETQIPKKLRQEFEWIALGTSINGDFMFHGPIHEYAKSWAAQGKYKTWYYHFNQPVETLIRILANGTGLPPAVHHGSDLFPTFLHTDVLTPHETLVAQKLVEYWARFAYGEDLSQNGWSSFDTGKVLIFGPDSTSHETVDNRTAAQVDFYSKYVKTVLLSNSTSI</sequence>
<evidence type="ECO:0000256" key="1">
    <source>
        <dbReference type="ARBA" id="ARBA00005964"/>
    </source>
</evidence>
<dbReference type="SUPFAM" id="SSF53474">
    <property type="entry name" value="alpha/beta-Hydrolases"/>
    <property type="match status" value="1"/>
</dbReference>
<reference evidence="5 6" key="1">
    <citation type="submission" date="2016-07" db="EMBL/GenBank/DDBJ databases">
        <title>Pervasive Adenine N6-methylation of Active Genes in Fungi.</title>
        <authorList>
            <consortium name="DOE Joint Genome Institute"/>
            <person name="Mondo S.J."/>
            <person name="Dannebaum R.O."/>
            <person name="Kuo R.C."/>
            <person name="Labutti K."/>
            <person name="Haridas S."/>
            <person name="Kuo A."/>
            <person name="Salamov A."/>
            <person name="Ahrendt S.R."/>
            <person name="Lipzen A."/>
            <person name="Sullivan W."/>
            <person name="Andreopoulos W.B."/>
            <person name="Clum A."/>
            <person name="Lindquist E."/>
            <person name="Daum C."/>
            <person name="Ramamoorthy G.K."/>
            <person name="Gryganskyi A."/>
            <person name="Culley D."/>
            <person name="Magnuson J.K."/>
            <person name="James T.Y."/>
            <person name="O'Malley M.A."/>
            <person name="Stajich J.E."/>
            <person name="Spatafora J.W."/>
            <person name="Visel A."/>
            <person name="Grigoriev I.V."/>
        </authorList>
    </citation>
    <scope>NUCLEOTIDE SEQUENCE [LARGE SCALE GENOMIC DNA]</scope>
    <source>
        <strain evidence="5 6">CBS 931.73</strain>
    </source>
</reference>
<gene>
    <name evidence="5" type="ORF">K493DRAFT_332806</name>
</gene>
<keyword evidence="6" id="KW-1185">Reference proteome</keyword>
<dbReference type="PANTHER" id="PTHR43142">
    <property type="entry name" value="CARBOXYLIC ESTER HYDROLASE"/>
    <property type="match status" value="1"/>
</dbReference>
<dbReference type="EC" id="3.1.1.-" evidence="3"/>
<evidence type="ECO:0000256" key="3">
    <source>
        <dbReference type="RuleBase" id="RU361235"/>
    </source>
</evidence>
<dbReference type="Pfam" id="PF00135">
    <property type="entry name" value="COesterase"/>
    <property type="match status" value="2"/>
</dbReference>
<dbReference type="Proteomes" id="UP000193498">
    <property type="component" value="Unassembled WGS sequence"/>
</dbReference>
<dbReference type="STRING" id="1314790.A0A1Y1ZAT0"/>
<feature type="domain" description="Carboxylesterase type B" evidence="4">
    <location>
        <begin position="34"/>
        <end position="361"/>
    </location>
</feature>
<protein>
    <recommendedName>
        <fullName evidence="3">Carboxylic ester hydrolase</fullName>
        <ecNumber evidence="3">3.1.1.-</ecNumber>
    </recommendedName>
</protein>
<dbReference type="EMBL" id="MCFE01000009">
    <property type="protein sequence ID" value="ORY07359.1"/>
    <property type="molecule type" value="Genomic_DNA"/>
</dbReference>
<organism evidence="5 6">
    <name type="scientific">Basidiobolus meristosporus CBS 931.73</name>
    <dbReference type="NCBI Taxonomy" id="1314790"/>
    <lineage>
        <taxon>Eukaryota</taxon>
        <taxon>Fungi</taxon>
        <taxon>Fungi incertae sedis</taxon>
        <taxon>Zoopagomycota</taxon>
        <taxon>Entomophthoromycotina</taxon>
        <taxon>Basidiobolomycetes</taxon>
        <taxon>Basidiobolales</taxon>
        <taxon>Basidiobolaceae</taxon>
        <taxon>Basidiobolus</taxon>
    </lineage>
</organism>
<evidence type="ECO:0000313" key="5">
    <source>
        <dbReference type="EMBL" id="ORY07359.1"/>
    </source>
</evidence>
<evidence type="ECO:0000256" key="2">
    <source>
        <dbReference type="ARBA" id="ARBA00022801"/>
    </source>
</evidence>
<name>A0A1Y1ZAT0_9FUNG</name>
<proteinExistence type="inferred from homology"/>
<dbReference type="InterPro" id="IPR029058">
    <property type="entry name" value="AB_hydrolase_fold"/>
</dbReference>
<dbReference type="PANTHER" id="PTHR43142:SF8">
    <property type="entry name" value="CARBOXYLIC ESTER HYDROLASE"/>
    <property type="match status" value="1"/>
</dbReference>
<dbReference type="AlphaFoldDB" id="A0A1Y1ZAT0"/>
<comment type="similarity">
    <text evidence="1 3">Belongs to the type-B carboxylesterase/lipase family.</text>
</comment>
<dbReference type="OrthoDB" id="408631at2759"/>
<evidence type="ECO:0000313" key="6">
    <source>
        <dbReference type="Proteomes" id="UP000193498"/>
    </source>
</evidence>
<feature type="domain" description="Carboxylesterase type B" evidence="4">
    <location>
        <begin position="391"/>
        <end position="494"/>
    </location>
</feature>
<accession>A0A1Y1ZAT0</accession>
<dbReference type="InParanoid" id="A0A1Y1ZAT0"/>
<dbReference type="InterPro" id="IPR002018">
    <property type="entry name" value="CarbesteraseB"/>
</dbReference>